<evidence type="ECO:0000259" key="2">
    <source>
        <dbReference type="Pfam" id="PF00534"/>
    </source>
</evidence>
<accession>A0A1Y3PAY7</accession>
<dbReference type="Gene3D" id="3.40.50.2000">
    <property type="entry name" value="Glycogen Phosphorylase B"/>
    <property type="match status" value="1"/>
</dbReference>
<dbReference type="EMBL" id="LZRT01000127">
    <property type="protein sequence ID" value="OUM84480.1"/>
    <property type="molecule type" value="Genomic_DNA"/>
</dbReference>
<proteinExistence type="predicted"/>
<dbReference type="InterPro" id="IPR001296">
    <property type="entry name" value="Glyco_trans_1"/>
</dbReference>
<protein>
    <recommendedName>
        <fullName evidence="2">Glycosyl transferase family 1 domain-containing protein</fullName>
    </recommendedName>
</protein>
<feature type="domain" description="Glycosyl transferase family 1" evidence="2">
    <location>
        <begin position="87"/>
        <end position="170"/>
    </location>
</feature>
<dbReference type="Proteomes" id="UP000196475">
    <property type="component" value="Unassembled WGS sequence"/>
</dbReference>
<evidence type="ECO:0000313" key="3">
    <source>
        <dbReference type="EMBL" id="OUM84480.1"/>
    </source>
</evidence>
<gene>
    <name evidence="3" type="ORF">BAA01_03095</name>
</gene>
<sequence>MINPGIDPSIFKPSPYLNQFRGKLTKTILYIARDPGAGYALKGFYDFMLAMQIVRSRYNGNLIVHMICPEKELKLPGIACRTFRPNSDLEMAELYRSADLFVSSSWFEGYALPPLEAMACGTPVVTTNSGGISDFCTHMESAYITPPRNPHALAEGILTVLNNEALYHRLLAGGLRTARMFTKDRFEQQIVNTLEQIYQQRKR</sequence>
<dbReference type="GO" id="GO:0009103">
    <property type="term" value="P:lipopolysaccharide biosynthetic process"/>
    <property type="evidence" value="ECO:0007669"/>
    <property type="project" value="TreeGrafter"/>
</dbReference>
<dbReference type="Pfam" id="PF00534">
    <property type="entry name" value="Glycos_transf_1"/>
    <property type="match status" value="1"/>
</dbReference>
<dbReference type="PANTHER" id="PTHR46401:SF2">
    <property type="entry name" value="GLYCOSYLTRANSFERASE WBBK-RELATED"/>
    <property type="match status" value="1"/>
</dbReference>
<reference evidence="4" key="1">
    <citation type="submission" date="2016-06" db="EMBL/GenBank/DDBJ databases">
        <authorList>
            <person name="Nascimento L."/>
            <person name="Pereira R.V."/>
            <person name="Martins L.F."/>
            <person name="Quaggio R.B."/>
            <person name="Silva A.M."/>
            <person name="Setubal J.C."/>
        </authorList>
    </citation>
    <scope>NUCLEOTIDE SEQUENCE [LARGE SCALE GENOMIC DNA]</scope>
</reference>
<dbReference type="CDD" id="cd03801">
    <property type="entry name" value="GT4_PimA-like"/>
    <property type="match status" value="1"/>
</dbReference>
<dbReference type="AlphaFoldDB" id="A0A1Y3PAY7"/>
<organism evidence="3 4">
    <name type="scientific">Bacillus thermozeamaize</name>
    <dbReference type="NCBI Taxonomy" id="230954"/>
    <lineage>
        <taxon>Bacteria</taxon>
        <taxon>Bacillati</taxon>
        <taxon>Bacillota</taxon>
        <taxon>Bacilli</taxon>
        <taxon>Bacillales</taxon>
        <taxon>Bacillaceae</taxon>
        <taxon>Bacillus</taxon>
    </lineage>
</organism>
<keyword evidence="1" id="KW-0808">Transferase</keyword>
<comment type="caution">
    <text evidence="3">The sequence shown here is derived from an EMBL/GenBank/DDBJ whole genome shotgun (WGS) entry which is preliminary data.</text>
</comment>
<name>A0A1Y3PAY7_9BACI</name>
<dbReference type="GO" id="GO:0016757">
    <property type="term" value="F:glycosyltransferase activity"/>
    <property type="evidence" value="ECO:0007669"/>
    <property type="project" value="InterPro"/>
</dbReference>
<evidence type="ECO:0000313" key="4">
    <source>
        <dbReference type="Proteomes" id="UP000196475"/>
    </source>
</evidence>
<dbReference type="SUPFAM" id="SSF53756">
    <property type="entry name" value="UDP-Glycosyltransferase/glycogen phosphorylase"/>
    <property type="match status" value="1"/>
</dbReference>
<evidence type="ECO:0000256" key="1">
    <source>
        <dbReference type="ARBA" id="ARBA00022679"/>
    </source>
</evidence>
<dbReference type="PANTHER" id="PTHR46401">
    <property type="entry name" value="GLYCOSYLTRANSFERASE WBBK-RELATED"/>
    <property type="match status" value="1"/>
</dbReference>